<evidence type="ECO:0000313" key="1">
    <source>
        <dbReference type="EMBL" id="GFH12591.1"/>
    </source>
</evidence>
<name>A0A699YSN9_HAELA</name>
<organism evidence="1 2">
    <name type="scientific">Haematococcus lacustris</name>
    <name type="common">Green alga</name>
    <name type="synonym">Haematococcus pluvialis</name>
    <dbReference type="NCBI Taxonomy" id="44745"/>
    <lineage>
        <taxon>Eukaryota</taxon>
        <taxon>Viridiplantae</taxon>
        <taxon>Chlorophyta</taxon>
        <taxon>core chlorophytes</taxon>
        <taxon>Chlorophyceae</taxon>
        <taxon>CS clade</taxon>
        <taxon>Chlamydomonadales</taxon>
        <taxon>Haematococcaceae</taxon>
        <taxon>Haematococcus</taxon>
    </lineage>
</organism>
<comment type="caution">
    <text evidence="1">The sequence shown here is derived from an EMBL/GenBank/DDBJ whole genome shotgun (WGS) entry which is preliminary data.</text>
</comment>
<sequence>MRCMFSAALQSLSSHLPGCGAGLALAALPLPFVGSAASGSVLVRLLRLAGRGVLSPGSEAAG</sequence>
<dbReference type="Proteomes" id="UP000485058">
    <property type="component" value="Unassembled WGS sequence"/>
</dbReference>
<gene>
    <name evidence="1" type="ORF">HaLaN_08304</name>
</gene>
<proteinExistence type="predicted"/>
<dbReference type="EMBL" id="BLLF01000518">
    <property type="protein sequence ID" value="GFH12591.1"/>
    <property type="molecule type" value="Genomic_DNA"/>
</dbReference>
<dbReference type="AlphaFoldDB" id="A0A699YSN9"/>
<reference evidence="1 2" key="1">
    <citation type="submission" date="2020-02" db="EMBL/GenBank/DDBJ databases">
        <title>Draft genome sequence of Haematococcus lacustris strain NIES-144.</title>
        <authorList>
            <person name="Morimoto D."/>
            <person name="Nakagawa S."/>
            <person name="Yoshida T."/>
            <person name="Sawayama S."/>
        </authorList>
    </citation>
    <scope>NUCLEOTIDE SEQUENCE [LARGE SCALE GENOMIC DNA]</scope>
    <source>
        <strain evidence="1 2">NIES-144</strain>
    </source>
</reference>
<protein>
    <submittedName>
        <fullName evidence="1">Uncharacterized protein</fullName>
    </submittedName>
</protein>
<accession>A0A699YSN9</accession>
<evidence type="ECO:0000313" key="2">
    <source>
        <dbReference type="Proteomes" id="UP000485058"/>
    </source>
</evidence>
<keyword evidence="2" id="KW-1185">Reference proteome</keyword>